<dbReference type="SUPFAM" id="SSF46689">
    <property type="entry name" value="Homeodomain-like"/>
    <property type="match status" value="2"/>
</dbReference>
<dbReference type="Pfam" id="PF04433">
    <property type="entry name" value="SWIRM"/>
    <property type="match status" value="1"/>
</dbReference>
<evidence type="ECO:0000256" key="3">
    <source>
        <dbReference type="SAM" id="MobiDB-lite"/>
    </source>
</evidence>
<dbReference type="CDD" id="cd00167">
    <property type="entry name" value="SANT"/>
    <property type="match status" value="1"/>
</dbReference>
<dbReference type="InterPro" id="IPR036388">
    <property type="entry name" value="WH-like_DNA-bd_sf"/>
</dbReference>
<dbReference type="InterPro" id="IPR001005">
    <property type="entry name" value="SANT/Myb"/>
</dbReference>
<evidence type="ECO:0000259" key="6">
    <source>
        <dbReference type="PROSITE" id="PS50934"/>
    </source>
</evidence>
<gene>
    <name evidence="9" type="ORF">HPULCUR_004591</name>
</gene>
<name>A0ABP9XWU8_9FUNG</name>
<feature type="region of interest" description="Disordered" evidence="3">
    <location>
        <begin position="460"/>
        <end position="506"/>
    </location>
</feature>
<reference evidence="9 10" key="1">
    <citation type="submission" date="2024-04" db="EMBL/GenBank/DDBJ databases">
        <title>genome sequences of Mucor flavus KT1a and Helicostylum pulchrum KT1b strains isolation_sourced from the surface of a dry-aged beef.</title>
        <authorList>
            <person name="Toyotome T."/>
            <person name="Hosono M."/>
            <person name="Torimaru M."/>
            <person name="Fukuda K."/>
            <person name="Mikami N."/>
        </authorList>
    </citation>
    <scope>NUCLEOTIDE SEQUENCE [LARGE SCALE GENOMIC DNA]</scope>
    <source>
        <strain evidence="9 10">KT1b</strain>
    </source>
</reference>
<accession>A0ABP9XWU8</accession>
<evidence type="ECO:0000313" key="10">
    <source>
        <dbReference type="Proteomes" id="UP001476247"/>
    </source>
</evidence>
<dbReference type="Proteomes" id="UP001476247">
    <property type="component" value="Unassembled WGS sequence"/>
</dbReference>
<evidence type="ECO:0000256" key="1">
    <source>
        <dbReference type="ARBA" id="ARBA00023242"/>
    </source>
</evidence>
<evidence type="ECO:0000256" key="2">
    <source>
        <dbReference type="ARBA" id="ARBA00049655"/>
    </source>
</evidence>
<dbReference type="Pfam" id="PF16496">
    <property type="entry name" value="SWIRM-assoc_2"/>
    <property type="match status" value="1"/>
</dbReference>
<feature type="domain" description="Myb-like" evidence="4">
    <location>
        <begin position="565"/>
        <end position="607"/>
    </location>
</feature>
<keyword evidence="10" id="KW-1185">Reference proteome</keyword>
<dbReference type="PROSITE" id="PS50090">
    <property type="entry name" value="MYB_LIKE"/>
    <property type="match status" value="1"/>
</dbReference>
<dbReference type="Gene3D" id="1.10.10.60">
    <property type="entry name" value="Homeodomain-like"/>
    <property type="match status" value="1"/>
</dbReference>
<dbReference type="Gene3D" id="1.10.10.10">
    <property type="entry name" value="Winged helix-like DNA-binding domain superfamily/Winged helix DNA-binding domain"/>
    <property type="match status" value="1"/>
</dbReference>
<dbReference type="Gene3D" id="3.40.50.10190">
    <property type="entry name" value="BRCT domain"/>
    <property type="match status" value="1"/>
</dbReference>
<evidence type="ECO:0000259" key="7">
    <source>
        <dbReference type="PROSITE" id="PS51293"/>
    </source>
</evidence>
<evidence type="ECO:0000313" key="9">
    <source>
        <dbReference type="EMBL" id="GAA5799181.1"/>
    </source>
</evidence>
<dbReference type="PROSITE" id="PS50934">
    <property type="entry name" value="SWIRM"/>
    <property type="match status" value="1"/>
</dbReference>
<feature type="region of interest" description="Disordered" evidence="3">
    <location>
        <begin position="652"/>
        <end position="680"/>
    </location>
</feature>
<feature type="domain" description="SANT" evidence="7">
    <location>
        <begin position="560"/>
        <end position="611"/>
    </location>
</feature>
<comment type="similarity">
    <text evidence="2">Belongs to the SMARCC family.</text>
</comment>
<dbReference type="InterPro" id="IPR009057">
    <property type="entry name" value="Homeodomain-like_sf"/>
</dbReference>
<dbReference type="Pfam" id="PF00249">
    <property type="entry name" value="Myb_DNA-binding"/>
    <property type="match status" value="1"/>
</dbReference>
<dbReference type="PROSITE" id="PS52032">
    <property type="entry name" value="MARR_BRCT_CHROMO"/>
    <property type="match status" value="1"/>
</dbReference>
<evidence type="ECO:0000259" key="5">
    <source>
        <dbReference type="PROSITE" id="PS50172"/>
    </source>
</evidence>
<evidence type="ECO:0000259" key="8">
    <source>
        <dbReference type="PROSITE" id="PS52032"/>
    </source>
</evidence>
<feature type="region of interest" description="Disordered" evidence="3">
    <location>
        <begin position="286"/>
        <end position="313"/>
    </location>
</feature>
<dbReference type="SUPFAM" id="SSF52113">
    <property type="entry name" value="BRCT domain"/>
    <property type="match status" value="1"/>
</dbReference>
<comment type="caution">
    <text evidence="9">The sequence shown here is derived from an EMBL/GenBank/DDBJ whole genome shotgun (WGS) entry which is preliminary data.</text>
</comment>
<dbReference type="PROSITE" id="PS51293">
    <property type="entry name" value="SANT"/>
    <property type="match status" value="1"/>
</dbReference>
<feature type="domain" description="SWIRM" evidence="6">
    <location>
        <begin position="330"/>
        <end position="427"/>
    </location>
</feature>
<dbReference type="InterPro" id="IPR032450">
    <property type="entry name" value="SMARCC_N"/>
</dbReference>
<keyword evidence="1" id="KW-0539">Nucleus</keyword>
<proteinExistence type="inferred from homology"/>
<dbReference type="InterPro" id="IPR001357">
    <property type="entry name" value="BRCT_dom"/>
</dbReference>
<sequence>MSAPKIPKVDLEYYEQPKTIGFFETIINALRVDLDKEGAVTDFTSPDLSYFTAHFQKFQLEHLGKEAADKAKRHRKTIEAGVPFSLFSVNQLSTSSSLYVILKAAYKFKSDNGIKDWRLDAEEEVPTYLKMTLVLKQALADADFEASIPCILFDSSVDEHRKKKMSLLIEGLGGKITNETTEATHIIYNEEQVLDRHHKTWRVIENTFDDRVVIHWVGLPDSYNTIGAFKDVLKDKEDVVSTTIPQDHQKAPWHLKLNWVEDSVKYNEWMSPLDYVMVEQQKTMKPKKKKRVLESDSEEGEVNNKKAKTPKEPTQDEIALQFMPVQQHEVIIPSYAAWFDISTIHSIETRGLPEFFNNKNKSKNPSVYKDYRDFMINTYRLNPLEYLTVTACRRNMTGDVCAIIRVHAFLEQWGLINYQMDPTAKPTAIGPPFEGQVKIIAELPPGLNKYASEQVNLIENVEEDTTATTATTTTIKETSPPPPPPPTATTSLPTPPSSSSSPKPAIDMNLDLRADIYEATTKACKICDKKVEQGYGNGTKFICKACYESEESKQDYKRQEAVEQWTEQEKLLLLEGLEMFPTNWDAIAKHVCSKTRDECILHYLKLPTADPRIDPQVKKLGLLNFDQKEQVDNPIMSVVAFLASHVNPNVAASSIHQSEEEEDQKQRTSNTESEMDQESEQLEATYNLIRTKISSFNSRMDDFEQIEALVNEQRRDLEKEKILIRQDHLSIRNQMDHIYHVMFQRRQEKILEEQQKQKEDMMPNDIVVKLPNDTMTPEEKEYQDNLRVRYPIQYLQRQHQLAAARNS</sequence>
<dbReference type="InterPro" id="IPR036420">
    <property type="entry name" value="BRCT_dom_sf"/>
</dbReference>
<evidence type="ECO:0000259" key="4">
    <source>
        <dbReference type="PROSITE" id="PS50090"/>
    </source>
</evidence>
<protein>
    <submittedName>
        <fullName evidence="9">Uncharacterized protein</fullName>
    </submittedName>
</protein>
<feature type="domain" description="Chromo" evidence="8">
    <location>
        <begin position="1"/>
        <end position="294"/>
    </location>
</feature>
<dbReference type="InterPro" id="IPR017884">
    <property type="entry name" value="SANT_dom"/>
</dbReference>
<organism evidence="9 10">
    <name type="scientific">Helicostylum pulchrum</name>
    <dbReference type="NCBI Taxonomy" id="562976"/>
    <lineage>
        <taxon>Eukaryota</taxon>
        <taxon>Fungi</taxon>
        <taxon>Fungi incertae sedis</taxon>
        <taxon>Mucoromycota</taxon>
        <taxon>Mucoromycotina</taxon>
        <taxon>Mucoromycetes</taxon>
        <taxon>Mucorales</taxon>
        <taxon>Mucorineae</taxon>
        <taxon>Mucoraceae</taxon>
        <taxon>Helicostylum</taxon>
    </lineage>
</organism>
<dbReference type="SMART" id="SM00717">
    <property type="entry name" value="SANT"/>
    <property type="match status" value="1"/>
</dbReference>
<feature type="domain" description="BRCT" evidence="5">
    <location>
        <begin position="151"/>
        <end position="217"/>
    </location>
</feature>
<dbReference type="InterPro" id="IPR007526">
    <property type="entry name" value="SWIRM"/>
</dbReference>
<feature type="compositionally biased region" description="Low complexity" evidence="3">
    <location>
        <begin position="466"/>
        <end position="478"/>
    </location>
</feature>
<dbReference type="EMBL" id="BAABUJ010000012">
    <property type="protein sequence ID" value="GAA5799181.1"/>
    <property type="molecule type" value="Genomic_DNA"/>
</dbReference>
<dbReference type="PROSITE" id="PS50172">
    <property type="entry name" value="BRCT"/>
    <property type="match status" value="1"/>
</dbReference>
<dbReference type="InterPro" id="IPR049898">
    <property type="entry name" value="MARR_BRCT_CHROMO"/>
</dbReference>
<dbReference type="PANTHER" id="PTHR15381">
    <property type="entry name" value="CHONDROITIN SULFATE PROTEOGLYCAN 5 -RELATED"/>
    <property type="match status" value="1"/>
</dbReference>
<dbReference type="PANTHER" id="PTHR15381:SF1">
    <property type="entry name" value="CHONDROITIN SULFATE PROTEOGLYCAN 5"/>
    <property type="match status" value="1"/>
</dbReference>
<feature type="compositionally biased region" description="Low complexity" evidence="3">
    <location>
        <begin position="488"/>
        <end position="505"/>
    </location>
</feature>